<evidence type="ECO:0000313" key="9">
    <source>
        <dbReference type="Proteomes" id="UP000280296"/>
    </source>
</evidence>
<dbReference type="PANTHER" id="PTHR11986">
    <property type="entry name" value="AMINOTRANSFERASE CLASS III"/>
    <property type="match status" value="1"/>
</dbReference>
<keyword evidence="4 8" id="KW-0808">Transferase</keyword>
<reference evidence="8 9" key="2">
    <citation type="submission" date="2019-01" db="EMBL/GenBank/DDBJ databases">
        <title>Tautonia sociabilis, a novel thermotolerant planctomycete of Isosphaeraceae family, isolated from a 4000 m deep subterranean habitat.</title>
        <authorList>
            <person name="Kovaleva O.L."/>
            <person name="Elcheninov A.G."/>
            <person name="Van Heerden E."/>
            <person name="Toshchakov S.V."/>
            <person name="Novikov A."/>
            <person name="Bonch-Osmolovskaya E.A."/>
            <person name="Kublanov I.V."/>
        </authorList>
    </citation>
    <scope>NUCLEOTIDE SEQUENCE [LARGE SCALE GENOMIC DNA]</scope>
    <source>
        <strain evidence="8 9">GM2012</strain>
    </source>
</reference>
<dbReference type="InterPro" id="IPR015424">
    <property type="entry name" value="PyrdxlP-dep_Trfase"/>
</dbReference>
<dbReference type="GO" id="GO:0008483">
    <property type="term" value="F:transaminase activity"/>
    <property type="evidence" value="ECO:0007669"/>
    <property type="project" value="UniProtKB-KW"/>
</dbReference>
<evidence type="ECO:0000256" key="1">
    <source>
        <dbReference type="ARBA" id="ARBA00001933"/>
    </source>
</evidence>
<dbReference type="PIRSF" id="PIRSF000521">
    <property type="entry name" value="Transaminase_4ab_Lys_Orn"/>
    <property type="match status" value="1"/>
</dbReference>
<evidence type="ECO:0000256" key="2">
    <source>
        <dbReference type="ARBA" id="ARBA00008954"/>
    </source>
</evidence>
<dbReference type="RefSeq" id="WP_126723628.1">
    <property type="nucleotide sequence ID" value="NZ_RYZH01000002.1"/>
</dbReference>
<dbReference type="CDD" id="cd00610">
    <property type="entry name" value="OAT_like"/>
    <property type="match status" value="1"/>
</dbReference>
<dbReference type="Proteomes" id="UP000280296">
    <property type="component" value="Unassembled WGS sequence"/>
</dbReference>
<dbReference type="Gene3D" id="3.90.1150.10">
    <property type="entry name" value="Aspartate Aminotransferase, domain 1"/>
    <property type="match status" value="1"/>
</dbReference>
<dbReference type="InterPro" id="IPR049704">
    <property type="entry name" value="Aminotrans_3_PPA_site"/>
</dbReference>
<dbReference type="InterPro" id="IPR050103">
    <property type="entry name" value="Class-III_PLP-dep_AT"/>
</dbReference>
<feature type="compositionally biased region" description="Basic and acidic residues" evidence="7">
    <location>
        <begin position="1"/>
        <end position="14"/>
    </location>
</feature>
<keyword evidence="3 8" id="KW-0032">Aminotransferase</keyword>
<evidence type="ECO:0000256" key="4">
    <source>
        <dbReference type="ARBA" id="ARBA00022679"/>
    </source>
</evidence>
<proteinExistence type="inferred from homology"/>
<comment type="cofactor">
    <cofactor evidence="1">
        <name>pyridoxal 5'-phosphate</name>
        <dbReference type="ChEBI" id="CHEBI:597326"/>
    </cofactor>
</comment>
<dbReference type="InterPro" id="IPR005814">
    <property type="entry name" value="Aminotrans_3"/>
</dbReference>
<dbReference type="GO" id="GO:0030170">
    <property type="term" value="F:pyridoxal phosphate binding"/>
    <property type="evidence" value="ECO:0007669"/>
    <property type="project" value="InterPro"/>
</dbReference>
<dbReference type="Pfam" id="PF00202">
    <property type="entry name" value="Aminotran_3"/>
    <property type="match status" value="1"/>
</dbReference>
<dbReference type="InterPro" id="IPR015422">
    <property type="entry name" value="PyrdxlP-dep_Trfase_small"/>
</dbReference>
<comment type="caution">
    <text evidence="8">The sequence shown here is derived from an EMBL/GenBank/DDBJ whole genome shotgun (WGS) entry which is preliminary data.</text>
</comment>
<reference evidence="8 9" key="1">
    <citation type="submission" date="2018-12" db="EMBL/GenBank/DDBJ databases">
        <authorList>
            <person name="Toschakov S.V."/>
        </authorList>
    </citation>
    <scope>NUCLEOTIDE SEQUENCE [LARGE SCALE GENOMIC DNA]</scope>
    <source>
        <strain evidence="8 9">GM2012</strain>
    </source>
</reference>
<dbReference type="NCBIfam" id="NF004426">
    <property type="entry name" value="PRK05769.1"/>
    <property type="match status" value="1"/>
</dbReference>
<organism evidence="8 9">
    <name type="scientific">Tautonia sociabilis</name>
    <dbReference type="NCBI Taxonomy" id="2080755"/>
    <lineage>
        <taxon>Bacteria</taxon>
        <taxon>Pseudomonadati</taxon>
        <taxon>Planctomycetota</taxon>
        <taxon>Planctomycetia</taxon>
        <taxon>Isosphaerales</taxon>
        <taxon>Isosphaeraceae</taxon>
        <taxon>Tautonia</taxon>
    </lineage>
</organism>
<dbReference type="EMBL" id="RYZH01000002">
    <property type="protein sequence ID" value="RUL89552.1"/>
    <property type="molecule type" value="Genomic_DNA"/>
</dbReference>
<dbReference type="GO" id="GO:0042802">
    <property type="term" value="F:identical protein binding"/>
    <property type="evidence" value="ECO:0007669"/>
    <property type="project" value="TreeGrafter"/>
</dbReference>
<keyword evidence="9" id="KW-1185">Reference proteome</keyword>
<feature type="region of interest" description="Disordered" evidence="7">
    <location>
        <begin position="1"/>
        <end position="31"/>
    </location>
</feature>
<dbReference type="OrthoDB" id="9816013at2"/>
<evidence type="ECO:0000256" key="5">
    <source>
        <dbReference type="ARBA" id="ARBA00022898"/>
    </source>
</evidence>
<dbReference type="InterPro" id="IPR015421">
    <property type="entry name" value="PyrdxlP-dep_Trfase_major"/>
</dbReference>
<evidence type="ECO:0000256" key="7">
    <source>
        <dbReference type="SAM" id="MobiDB-lite"/>
    </source>
</evidence>
<dbReference type="Gene3D" id="3.40.640.10">
    <property type="entry name" value="Type I PLP-dependent aspartate aminotransferase-like (Major domain)"/>
    <property type="match status" value="1"/>
</dbReference>
<evidence type="ECO:0000256" key="6">
    <source>
        <dbReference type="RuleBase" id="RU003560"/>
    </source>
</evidence>
<accession>A0A432MQ44</accession>
<dbReference type="PROSITE" id="PS00600">
    <property type="entry name" value="AA_TRANSFER_CLASS_3"/>
    <property type="match status" value="1"/>
</dbReference>
<dbReference type="FunFam" id="3.40.640.10:FF:000013">
    <property type="entry name" value="4-aminobutyrate aminotransferase"/>
    <property type="match status" value="1"/>
</dbReference>
<dbReference type="SUPFAM" id="SSF53383">
    <property type="entry name" value="PLP-dependent transferases"/>
    <property type="match status" value="1"/>
</dbReference>
<protein>
    <submittedName>
        <fullName evidence="8">Acetyl ornithine aminotransferase family protein</fullName>
    </submittedName>
</protein>
<evidence type="ECO:0000313" key="8">
    <source>
        <dbReference type="EMBL" id="RUL89552.1"/>
    </source>
</evidence>
<keyword evidence="5 6" id="KW-0663">Pyridoxal phosphate</keyword>
<dbReference type="PANTHER" id="PTHR11986:SF58">
    <property type="entry name" value="LEUCINE_METHIONINE RACEMASE"/>
    <property type="match status" value="1"/>
</dbReference>
<evidence type="ECO:0000256" key="3">
    <source>
        <dbReference type="ARBA" id="ARBA00022576"/>
    </source>
</evidence>
<gene>
    <name evidence="8" type="ORF">TsocGM_01920</name>
</gene>
<name>A0A432MQ44_9BACT</name>
<dbReference type="AlphaFoldDB" id="A0A432MQ44"/>
<sequence>MSSDTALHRSDPRIVSDPLPGPKARAWIDRDERTTSPSYTRMYPLVVRRARGAMMEDLDGNRFLDFTAGIAVTNAGHCHPKVVKAIRQQAGRLVHMSGTDFYYTPQIRLAERLARLAPGPGPKRVFFSNSGAEAIEAALKLARYHTKRPRVIAFRGAFHGRTYGAMSLTASKAIQRKGFAPLVPEVQHARFGDLGSVKELFKTTCPPEETAAIFVEPIQGEGGYIVPPDDFLPGLRALCSELGILLVFDEIQAGIGRTGRMFASEHWGVHGDIVCLAKGLANGLPLGAIVAPESIMTWAPGSHASTFGGNPIACAASVATLDLVERRYAANAAERGAQLMAGLRELAKAHPCIVDVRGKGLMIGMELGSPAGSNPDLRDRIILECFHRGLLLLPCGPSTIRFCPPLCVTGHQVEVGLNLISGAMDALCGECPYSPKRPDVAHVHLGDHLPSDQAS</sequence>
<comment type="similarity">
    <text evidence="2 6">Belongs to the class-III pyridoxal-phosphate-dependent aminotransferase family.</text>
</comment>